<dbReference type="EMBL" id="OCNH01000001">
    <property type="protein sequence ID" value="SOD81210.1"/>
    <property type="molecule type" value="Genomic_DNA"/>
</dbReference>
<evidence type="ECO:0000313" key="2">
    <source>
        <dbReference type="Proteomes" id="UP000219452"/>
    </source>
</evidence>
<evidence type="ECO:0000313" key="1">
    <source>
        <dbReference type="EMBL" id="SOD81210.1"/>
    </source>
</evidence>
<organism evidence="1 2">
    <name type="scientific">Spirosoma fluviale</name>
    <dbReference type="NCBI Taxonomy" id="1597977"/>
    <lineage>
        <taxon>Bacteria</taxon>
        <taxon>Pseudomonadati</taxon>
        <taxon>Bacteroidota</taxon>
        <taxon>Cytophagia</taxon>
        <taxon>Cytophagales</taxon>
        <taxon>Cytophagaceae</taxon>
        <taxon>Spirosoma</taxon>
    </lineage>
</organism>
<proteinExistence type="predicted"/>
<accession>A0A286FDD2</accession>
<reference evidence="2" key="1">
    <citation type="submission" date="2017-09" db="EMBL/GenBank/DDBJ databases">
        <authorList>
            <person name="Varghese N."/>
            <person name="Submissions S."/>
        </authorList>
    </citation>
    <scope>NUCLEOTIDE SEQUENCE [LARGE SCALE GENOMIC DNA]</scope>
    <source>
        <strain evidence="2">DSM 29961</strain>
    </source>
</reference>
<dbReference type="AlphaFoldDB" id="A0A286FDD2"/>
<dbReference type="Proteomes" id="UP000219452">
    <property type="component" value="Unassembled WGS sequence"/>
</dbReference>
<sequence>MKFLILFFNFLNIDAILFLLTNLTTLEKTFGFNGWLQKSYLENYIFKLINIFFQFNYS</sequence>
<gene>
    <name evidence="1" type="ORF">SAMN06269250_1711</name>
</gene>
<protein>
    <submittedName>
        <fullName evidence="1">Uncharacterized protein</fullName>
    </submittedName>
</protein>
<name>A0A286FDD2_9BACT</name>
<keyword evidence="2" id="KW-1185">Reference proteome</keyword>